<dbReference type="PANTHER" id="PTHR43214:SF43">
    <property type="entry name" value="TWO-COMPONENT RESPONSE REGULATOR"/>
    <property type="match status" value="1"/>
</dbReference>
<dbReference type="SUPFAM" id="SSF52172">
    <property type="entry name" value="CheY-like"/>
    <property type="match status" value="1"/>
</dbReference>
<evidence type="ECO:0000256" key="3">
    <source>
        <dbReference type="PROSITE-ProRule" id="PRU00169"/>
    </source>
</evidence>
<protein>
    <submittedName>
        <fullName evidence="6">Response regulator transcription factor</fullName>
    </submittedName>
</protein>
<dbReference type="KEGG" id="ncu:F0U83_08230"/>
<dbReference type="Gene3D" id="1.10.10.10">
    <property type="entry name" value="Winged helix-like DNA-binding domain superfamily/Winged helix DNA-binding domain"/>
    <property type="match status" value="1"/>
</dbReference>
<dbReference type="CDD" id="cd17535">
    <property type="entry name" value="REC_NarL-like"/>
    <property type="match status" value="1"/>
</dbReference>
<dbReference type="InterPro" id="IPR058245">
    <property type="entry name" value="NreC/VraR/RcsB-like_REC"/>
</dbReference>
<evidence type="ECO:0000256" key="1">
    <source>
        <dbReference type="ARBA" id="ARBA00022553"/>
    </source>
</evidence>
<sequence length="221" mass="24334">MIKTAKVLLVDDHDIVRAGFQQLLDKHPQIEIIAQANNSEQAFEIYKKTLPDVVIMDLSMPSDSDSLDATSAQGGIDAVQRILGYDARAKVIVLTVWESNPYPGRLVKVGVKGYLTKRCAPEDLVKAVLAVHEGGEYFSESVKAVIDGCEEEKSPLNQITSRELQIFTLLAEGQSAAQIAEAMFLSRKTVHAHRANILRKLNLANNSELVHLAIRHGVVRP</sequence>
<dbReference type="GO" id="GO:0000160">
    <property type="term" value="P:phosphorelay signal transduction system"/>
    <property type="evidence" value="ECO:0007669"/>
    <property type="project" value="InterPro"/>
</dbReference>
<evidence type="ECO:0000256" key="2">
    <source>
        <dbReference type="ARBA" id="ARBA00023125"/>
    </source>
</evidence>
<dbReference type="EMBL" id="CP043869">
    <property type="protein sequence ID" value="QEQ96703.1"/>
    <property type="molecule type" value="Genomic_DNA"/>
</dbReference>
<dbReference type="CDD" id="cd06170">
    <property type="entry name" value="LuxR_C_like"/>
    <property type="match status" value="1"/>
</dbReference>
<dbReference type="PROSITE" id="PS50110">
    <property type="entry name" value="RESPONSE_REGULATORY"/>
    <property type="match status" value="1"/>
</dbReference>
<keyword evidence="7" id="KW-1185">Reference proteome</keyword>
<dbReference type="PRINTS" id="PR00038">
    <property type="entry name" value="HTHLUXR"/>
</dbReference>
<name>A0A5P1RAS7_9GAMM</name>
<dbReference type="Gene3D" id="3.40.50.2300">
    <property type="match status" value="1"/>
</dbReference>
<accession>A0A5P1RAS7</accession>
<keyword evidence="2" id="KW-0238">DNA-binding</keyword>
<dbReference type="InterPro" id="IPR039420">
    <property type="entry name" value="WalR-like"/>
</dbReference>
<organism evidence="6 7">
    <name type="scientific">Neptunomonas concharum</name>
    <dbReference type="NCBI Taxonomy" id="1031538"/>
    <lineage>
        <taxon>Bacteria</taxon>
        <taxon>Pseudomonadati</taxon>
        <taxon>Pseudomonadota</taxon>
        <taxon>Gammaproteobacteria</taxon>
        <taxon>Oceanospirillales</taxon>
        <taxon>Oceanospirillaceae</taxon>
        <taxon>Neptunomonas</taxon>
    </lineage>
</organism>
<feature type="domain" description="HTH luxR-type" evidence="4">
    <location>
        <begin position="152"/>
        <end position="217"/>
    </location>
</feature>
<evidence type="ECO:0000313" key="6">
    <source>
        <dbReference type="EMBL" id="QEQ96703.1"/>
    </source>
</evidence>
<evidence type="ECO:0000259" key="4">
    <source>
        <dbReference type="PROSITE" id="PS50043"/>
    </source>
</evidence>
<dbReference type="RefSeq" id="WP_138987314.1">
    <property type="nucleotide sequence ID" value="NZ_CP043869.1"/>
</dbReference>
<dbReference type="InterPro" id="IPR016032">
    <property type="entry name" value="Sig_transdc_resp-reg_C-effctor"/>
</dbReference>
<dbReference type="InterPro" id="IPR001789">
    <property type="entry name" value="Sig_transdc_resp-reg_receiver"/>
</dbReference>
<dbReference type="Proteomes" id="UP000324760">
    <property type="component" value="Chromosome"/>
</dbReference>
<evidence type="ECO:0000313" key="7">
    <source>
        <dbReference type="Proteomes" id="UP000324760"/>
    </source>
</evidence>
<dbReference type="PANTHER" id="PTHR43214">
    <property type="entry name" value="TWO-COMPONENT RESPONSE REGULATOR"/>
    <property type="match status" value="1"/>
</dbReference>
<feature type="modified residue" description="4-aspartylphosphate" evidence="3">
    <location>
        <position position="57"/>
    </location>
</feature>
<dbReference type="SMART" id="SM00448">
    <property type="entry name" value="REC"/>
    <property type="match status" value="1"/>
</dbReference>
<dbReference type="InterPro" id="IPR000792">
    <property type="entry name" value="Tscrpt_reg_LuxR_C"/>
</dbReference>
<dbReference type="SMART" id="SM00421">
    <property type="entry name" value="HTH_LUXR"/>
    <property type="match status" value="1"/>
</dbReference>
<dbReference type="GO" id="GO:0003677">
    <property type="term" value="F:DNA binding"/>
    <property type="evidence" value="ECO:0007669"/>
    <property type="project" value="UniProtKB-KW"/>
</dbReference>
<dbReference type="AlphaFoldDB" id="A0A5P1RAS7"/>
<dbReference type="Pfam" id="PF00196">
    <property type="entry name" value="GerE"/>
    <property type="match status" value="1"/>
</dbReference>
<evidence type="ECO:0000259" key="5">
    <source>
        <dbReference type="PROSITE" id="PS50110"/>
    </source>
</evidence>
<dbReference type="Pfam" id="PF00072">
    <property type="entry name" value="Response_reg"/>
    <property type="match status" value="1"/>
</dbReference>
<dbReference type="InterPro" id="IPR036388">
    <property type="entry name" value="WH-like_DNA-bd_sf"/>
</dbReference>
<dbReference type="InterPro" id="IPR011006">
    <property type="entry name" value="CheY-like_superfamily"/>
</dbReference>
<dbReference type="PROSITE" id="PS00622">
    <property type="entry name" value="HTH_LUXR_1"/>
    <property type="match status" value="1"/>
</dbReference>
<feature type="domain" description="Response regulatory" evidence="5">
    <location>
        <begin position="6"/>
        <end position="132"/>
    </location>
</feature>
<dbReference type="SUPFAM" id="SSF46894">
    <property type="entry name" value="C-terminal effector domain of the bipartite response regulators"/>
    <property type="match status" value="1"/>
</dbReference>
<gene>
    <name evidence="6" type="ORF">F0U83_08230</name>
</gene>
<keyword evidence="1 3" id="KW-0597">Phosphoprotein</keyword>
<dbReference type="GO" id="GO:0006355">
    <property type="term" value="P:regulation of DNA-templated transcription"/>
    <property type="evidence" value="ECO:0007669"/>
    <property type="project" value="InterPro"/>
</dbReference>
<reference evidence="6 7" key="1">
    <citation type="journal article" date="2019" name="Biochem. Eng. J.">
        <title>Metabolic engineering of the marine bacteria Neptunomonas concharum for the production of acetoin and meso-2,3-butanediol from acetate.</title>
        <authorList>
            <person name="Li W."/>
            <person name="Pu N."/>
            <person name="Liu C.-X."/>
            <person name="Yuan Q.-P."/>
            <person name="Li Z.-J."/>
        </authorList>
    </citation>
    <scope>NUCLEOTIDE SEQUENCE [LARGE SCALE GENOMIC DNA]</scope>
    <source>
        <strain evidence="6 7">JCM17730</strain>
    </source>
</reference>
<proteinExistence type="predicted"/>
<dbReference type="OrthoDB" id="9796655at2"/>
<dbReference type="PROSITE" id="PS50043">
    <property type="entry name" value="HTH_LUXR_2"/>
    <property type="match status" value="1"/>
</dbReference>